<dbReference type="EMBL" id="JABJRC010000002">
    <property type="protein sequence ID" value="NOL40537.1"/>
    <property type="molecule type" value="Genomic_DNA"/>
</dbReference>
<protein>
    <submittedName>
        <fullName evidence="3">Uncharacterized protein</fullName>
    </submittedName>
</protein>
<proteinExistence type="predicted"/>
<keyword evidence="4" id="KW-1185">Reference proteome</keyword>
<reference evidence="2 5" key="2">
    <citation type="submission" date="2020-08" db="EMBL/GenBank/DDBJ databases">
        <title>Sequencing the genomes of 1000 actinobacteria strains.</title>
        <authorList>
            <person name="Klenk H.-P."/>
        </authorList>
    </citation>
    <scope>NUCLEOTIDE SEQUENCE [LARGE SCALE GENOMIC DNA]</scope>
    <source>
        <strain evidence="2 5">DSM 15626</strain>
    </source>
</reference>
<dbReference type="EMBL" id="JACHKF010000001">
    <property type="protein sequence ID" value="MBB6569628.1"/>
    <property type="molecule type" value="Genomic_DNA"/>
</dbReference>
<keyword evidence="1" id="KW-0812">Transmembrane</keyword>
<dbReference type="Proteomes" id="UP000553957">
    <property type="component" value="Unassembled WGS sequence"/>
</dbReference>
<sequence>MRDYLRYKAPWWILLLWGIGVAFVVMLIGRALVPSFFPSSVWGVVLSSVFVGPGIAVGIAVERGRRRRSDPTDQN</sequence>
<dbReference type="Proteomes" id="UP000534306">
    <property type="component" value="Unassembled WGS sequence"/>
</dbReference>
<gene>
    <name evidence="2" type="ORF">HNR71_005265</name>
    <name evidence="3" type="ORF">HPO96_09800</name>
</gene>
<accession>A0A7Y4KXL9</accession>
<evidence type="ECO:0000313" key="4">
    <source>
        <dbReference type="Proteomes" id="UP000534306"/>
    </source>
</evidence>
<evidence type="ECO:0000256" key="1">
    <source>
        <dbReference type="SAM" id="Phobius"/>
    </source>
</evidence>
<keyword evidence="1" id="KW-0472">Membrane</keyword>
<dbReference type="AlphaFoldDB" id="A0A7Y4KXL9"/>
<evidence type="ECO:0000313" key="2">
    <source>
        <dbReference type="EMBL" id="MBB6569628.1"/>
    </source>
</evidence>
<dbReference type="RefSeq" id="WP_171673031.1">
    <property type="nucleotide sequence ID" value="NZ_BAAAGT010000002.1"/>
</dbReference>
<organism evidence="3 4">
    <name type="scientific">Kribbella sandramycini</name>
    <dbReference type="NCBI Taxonomy" id="60450"/>
    <lineage>
        <taxon>Bacteria</taxon>
        <taxon>Bacillati</taxon>
        <taxon>Actinomycetota</taxon>
        <taxon>Actinomycetes</taxon>
        <taxon>Propionibacteriales</taxon>
        <taxon>Kribbellaceae</taxon>
        <taxon>Kribbella</taxon>
    </lineage>
</organism>
<evidence type="ECO:0000313" key="3">
    <source>
        <dbReference type="EMBL" id="NOL40537.1"/>
    </source>
</evidence>
<feature type="transmembrane region" description="Helical" evidence="1">
    <location>
        <begin position="12"/>
        <end position="33"/>
    </location>
</feature>
<evidence type="ECO:0000313" key="5">
    <source>
        <dbReference type="Proteomes" id="UP000553957"/>
    </source>
</evidence>
<comment type="caution">
    <text evidence="3">The sequence shown here is derived from an EMBL/GenBank/DDBJ whole genome shotgun (WGS) entry which is preliminary data.</text>
</comment>
<feature type="transmembrane region" description="Helical" evidence="1">
    <location>
        <begin position="39"/>
        <end position="61"/>
    </location>
</feature>
<reference evidence="3 4" key="1">
    <citation type="submission" date="2020-05" db="EMBL/GenBank/DDBJ databases">
        <title>Genome sequence of Kribbella sandramycini ATCC 39419.</title>
        <authorList>
            <person name="Maclea K.S."/>
            <person name="Fair J.L."/>
        </authorList>
    </citation>
    <scope>NUCLEOTIDE SEQUENCE [LARGE SCALE GENOMIC DNA]</scope>
    <source>
        <strain evidence="3 4">ATCC 39419</strain>
    </source>
</reference>
<name>A0A7Y4KXL9_9ACTN</name>
<keyword evidence="1" id="KW-1133">Transmembrane helix</keyword>